<evidence type="ECO:0000313" key="3">
    <source>
        <dbReference type="Proteomes" id="UP001595075"/>
    </source>
</evidence>
<protein>
    <submittedName>
        <fullName evidence="2">Uncharacterized protein</fullName>
    </submittedName>
</protein>
<evidence type="ECO:0000313" key="2">
    <source>
        <dbReference type="EMBL" id="KAL2060326.1"/>
    </source>
</evidence>
<evidence type="ECO:0000256" key="1">
    <source>
        <dbReference type="SAM" id="MobiDB-lite"/>
    </source>
</evidence>
<dbReference type="Proteomes" id="UP001595075">
    <property type="component" value="Unassembled WGS sequence"/>
</dbReference>
<name>A0ABR4BRN7_9HELO</name>
<comment type="caution">
    <text evidence="2">The sequence shown here is derived from an EMBL/GenBank/DDBJ whole genome shotgun (WGS) entry which is preliminary data.</text>
</comment>
<organism evidence="2 3">
    <name type="scientific">Oculimacula yallundae</name>
    <dbReference type="NCBI Taxonomy" id="86028"/>
    <lineage>
        <taxon>Eukaryota</taxon>
        <taxon>Fungi</taxon>
        <taxon>Dikarya</taxon>
        <taxon>Ascomycota</taxon>
        <taxon>Pezizomycotina</taxon>
        <taxon>Leotiomycetes</taxon>
        <taxon>Helotiales</taxon>
        <taxon>Ploettnerulaceae</taxon>
        <taxon>Oculimacula</taxon>
    </lineage>
</organism>
<sequence length="132" mass="15022">MHESMKLLSSIDQHSCRIFAQIIHSYRQFHSNHSSPKRKEKTIIKKKIEKYQIQLNLTRLFTADPSHIKSSCPSRPRKVESSKQIPAPADPIDPCVHVISCIRKHPSIISSSNHVGSAESSLFARCKCEAKY</sequence>
<feature type="region of interest" description="Disordered" evidence="1">
    <location>
        <begin position="67"/>
        <end position="86"/>
    </location>
</feature>
<accession>A0ABR4BRN7</accession>
<dbReference type="EMBL" id="JAZHXI010000023">
    <property type="protein sequence ID" value="KAL2060326.1"/>
    <property type="molecule type" value="Genomic_DNA"/>
</dbReference>
<proteinExistence type="predicted"/>
<reference evidence="2 3" key="1">
    <citation type="journal article" date="2024" name="Commun. Biol.">
        <title>Comparative genomic analysis of thermophilic fungi reveals convergent evolutionary adaptations and gene losses.</title>
        <authorList>
            <person name="Steindorff A.S."/>
            <person name="Aguilar-Pontes M.V."/>
            <person name="Robinson A.J."/>
            <person name="Andreopoulos B."/>
            <person name="LaButti K."/>
            <person name="Kuo A."/>
            <person name="Mondo S."/>
            <person name="Riley R."/>
            <person name="Otillar R."/>
            <person name="Haridas S."/>
            <person name="Lipzen A."/>
            <person name="Grimwood J."/>
            <person name="Schmutz J."/>
            <person name="Clum A."/>
            <person name="Reid I.D."/>
            <person name="Moisan M.C."/>
            <person name="Butler G."/>
            <person name="Nguyen T.T.M."/>
            <person name="Dewar K."/>
            <person name="Conant G."/>
            <person name="Drula E."/>
            <person name="Henrissat B."/>
            <person name="Hansel C."/>
            <person name="Singer S."/>
            <person name="Hutchinson M.I."/>
            <person name="de Vries R.P."/>
            <person name="Natvig D.O."/>
            <person name="Powell A.J."/>
            <person name="Tsang A."/>
            <person name="Grigoriev I.V."/>
        </authorList>
    </citation>
    <scope>NUCLEOTIDE SEQUENCE [LARGE SCALE GENOMIC DNA]</scope>
    <source>
        <strain evidence="2 3">CBS 494.80</strain>
    </source>
</reference>
<gene>
    <name evidence="2" type="ORF">VTL71DRAFT_9721</name>
</gene>
<keyword evidence="3" id="KW-1185">Reference proteome</keyword>